<name>A0ABD1EJ53_HYPHA</name>
<dbReference type="Gene3D" id="2.130.10.30">
    <property type="entry name" value="Regulator of chromosome condensation 1/beta-lactamase-inhibitor protein II"/>
    <property type="match status" value="2"/>
</dbReference>
<evidence type="ECO:0000313" key="5">
    <source>
        <dbReference type="Proteomes" id="UP001566132"/>
    </source>
</evidence>
<dbReference type="InterPro" id="IPR009091">
    <property type="entry name" value="RCC1/BLIP-II"/>
</dbReference>
<dbReference type="InterPro" id="IPR000408">
    <property type="entry name" value="Reg_chr_condens"/>
</dbReference>
<feature type="repeat" description="RCC1" evidence="2">
    <location>
        <begin position="980"/>
        <end position="1036"/>
    </location>
</feature>
<sequence>MAASFTQEIFELKPLLKSIEIKLCTQNRNGVKHILALITETNEIVLYYSYGELPPVVKRIPWFSDSSKIIHAACFDPTATWLLIVCLDSSLYIIPALHIVDKKQKIDCKWSLTDVTSFPKISKSPHSHPTCCVWWQTLDCNQNALVGFNYGKILLVSLTDGKVLGECHIRDGVTKLHICFDEVKETISLLVNGDSDRQWRLILEQHCSSYVWPAEGLNSNSDDSMKSKFFSLKQIGVDTFVSLKQKLGSRKDNSNDVPIGFPQFPSGSLYKPELLDTISSCQSGMDLNGLESSNATTTFLSTENDSKHDYHDNSEPQKLPQLIDTFFTPQTYKNRNLFSALYRPSGLLTVHGADFETAPVFIYRVLPRTHSLILTDNLTFTLNKDINVISVISSQLSESRLEGEMEFNEDALVAQFMIDNEEIIDFFKVADMSVDTFPSTRNNKFSKQKVKIDTSFLKPALDTCIIVTKKTVYKIFIRYSPVQRFIDYVTEENDLEKAEKLSYVFNLNLQQLLEHCGDLMISRGSYHSGIILYKQAKVHLLKRVLKLAVSADCKTLLKFVHLCLSASRIDMNITTRIHIGNVAVMAYVELLLRTHGSEQAKVNNTKDFMTFLVHESHFDPILAVNMTCQAGHWNIVNLLSKSRGLQSETIVAFSKILQNDFCPKPTNLEFLYALSEPTLTQSLLILSHNSQIIFQYIRENINEFPMEILKRLVILLDPSQPCTTPFLKAIYQNNKDSTTDTNIESYGLDVTDYCTIVMKDMVETFLYVILSLIGRFSKINFETDQLPLVLSEITQDGGEVINRLPDLKLLSCGPEHAAVIRNNSVYTMGVATSGCLGIGPMLTNTSGPRLVNTLHDLKVVPLSVSCGRKHTLCATDCGVFSWGSNSHGQLGLGPEMQETPYPQLITSMSHLKIIDIAAGQYHNLALTMTGDVYSWGWGIHGQLGHGCCDNEYYPKLIKFNSPVKQVAAGHAHSIVLTCSGKIYGFGSNVFGQLETNSRMETKKCPRPTWIVLMPDIYVPVDKISTSYFHNMAVTADQKVYMWGASPEEVRLFQQRSSQKQGNGLSEIVAHESWKLSVQIYHSQNRRPIKQISVGFRHCAILDQGRILWGRNKDEELCQPNLKDPYEGIIGHRFAHVSCGLDYTMAIDQNGQVLAWGTPAMMETILGVSMETIRKKYDDRTLIIKGTKRTFKTPHVHPISNNLPIEISVLPSATFSFNQLTHKSLLKNKFQPHNLLLLEKDNDPSSFYGERTRVGRSDFEHIHYIPKITVTQKILHYALQCFVDLYDVENIYKKSMEYGNYQAASKVAYLHGHFVDSLGFAIEAFKRHVTELEIDVPSLFMCKDSYDLKEKDTDVDMIVKIDVDITSSCSSPAKMMSSSSSLDSIKHFGEEGGRESPCQDDIRQNVTNYVQSVNKNESMLPGKMPNMIERDMQIDKNVKGLEVKNKQAKDVLQMASRIVQFYIENVYISDNHILMQNILLRCIEFWLTYNLPITILENILLKNMDKYFYPLSILLFCKNFDEDSDIILTKTDKMPISSSRFLKEFSSKFCLHLCSMVLENANKS</sequence>
<feature type="repeat" description="RCC1" evidence="2">
    <location>
        <begin position="823"/>
        <end position="877"/>
    </location>
</feature>
<feature type="domain" description="RCC1-like" evidence="3">
    <location>
        <begin position="808"/>
        <end position="1119"/>
    </location>
</feature>
<gene>
    <name evidence="4" type="ORF">ABEB36_010144</name>
</gene>
<reference evidence="4 5" key="1">
    <citation type="submission" date="2024-05" db="EMBL/GenBank/DDBJ databases">
        <title>Genetic variation in Jamaican populations of the coffee berry borer (Hypothenemus hampei).</title>
        <authorList>
            <person name="Errbii M."/>
            <person name="Myrie A."/>
        </authorList>
    </citation>
    <scope>NUCLEOTIDE SEQUENCE [LARGE SCALE GENOMIC DNA]</scope>
    <source>
        <strain evidence="4">JA-Hopewell-2020-01-JO</strain>
        <tissue evidence="4">Whole body</tissue>
    </source>
</reference>
<dbReference type="EMBL" id="JBDJPC010000007">
    <property type="protein sequence ID" value="KAL1494566.1"/>
    <property type="molecule type" value="Genomic_DNA"/>
</dbReference>
<feature type="repeat" description="RCC1" evidence="2">
    <location>
        <begin position="930"/>
        <end position="979"/>
    </location>
</feature>
<protein>
    <recommendedName>
        <fullName evidence="3">RCC1-like domain-containing protein</fullName>
    </recommendedName>
</protein>
<evidence type="ECO:0000313" key="4">
    <source>
        <dbReference type="EMBL" id="KAL1494566.1"/>
    </source>
</evidence>
<keyword evidence="1" id="KW-0677">Repeat</keyword>
<dbReference type="SUPFAM" id="SSF50985">
    <property type="entry name" value="RCC1/BLIP-II"/>
    <property type="match status" value="2"/>
</dbReference>
<dbReference type="PROSITE" id="PS50012">
    <property type="entry name" value="RCC1_3"/>
    <property type="match status" value="4"/>
</dbReference>
<accession>A0ABD1EJ53</accession>
<dbReference type="Proteomes" id="UP001566132">
    <property type="component" value="Unassembled WGS sequence"/>
</dbReference>
<dbReference type="PANTHER" id="PTHR22872:SF2">
    <property type="entry name" value="INHIBITOR OF BRUTON TYROSINE KINASE"/>
    <property type="match status" value="1"/>
</dbReference>
<organism evidence="4 5">
    <name type="scientific">Hypothenemus hampei</name>
    <name type="common">Coffee berry borer</name>
    <dbReference type="NCBI Taxonomy" id="57062"/>
    <lineage>
        <taxon>Eukaryota</taxon>
        <taxon>Metazoa</taxon>
        <taxon>Ecdysozoa</taxon>
        <taxon>Arthropoda</taxon>
        <taxon>Hexapoda</taxon>
        <taxon>Insecta</taxon>
        <taxon>Pterygota</taxon>
        <taxon>Neoptera</taxon>
        <taxon>Endopterygota</taxon>
        <taxon>Coleoptera</taxon>
        <taxon>Polyphaga</taxon>
        <taxon>Cucujiformia</taxon>
        <taxon>Curculionidae</taxon>
        <taxon>Scolytinae</taxon>
        <taxon>Hypothenemus</taxon>
    </lineage>
</organism>
<evidence type="ECO:0000256" key="2">
    <source>
        <dbReference type="PROSITE-ProRule" id="PRU00235"/>
    </source>
</evidence>
<proteinExistence type="predicted"/>
<dbReference type="InterPro" id="IPR058923">
    <property type="entry name" value="RCC1-like_dom"/>
</dbReference>
<dbReference type="Pfam" id="PF25390">
    <property type="entry name" value="WD40_RLD"/>
    <property type="match status" value="1"/>
</dbReference>
<dbReference type="PRINTS" id="PR00633">
    <property type="entry name" value="RCCNDNSATION"/>
</dbReference>
<evidence type="ECO:0000256" key="1">
    <source>
        <dbReference type="ARBA" id="ARBA00022737"/>
    </source>
</evidence>
<dbReference type="PANTHER" id="PTHR22872">
    <property type="entry name" value="BTK-BINDING PROTEIN-RELATED"/>
    <property type="match status" value="1"/>
</dbReference>
<keyword evidence="5" id="KW-1185">Reference proteome</keyword>
<feature type="repeat" description="RCC1" evidence="2">
    <location>
        <begin position="877"/>
        <end position="929"/>
    </location>
</feature>
<evidence type="ECO:0000259" key="3">
    <source>
        <dbReference type="Pfam" id="PF25390"/>
    </source>
</evidence>
<comment type="caution">
    <text evidence="4">The sequence shown here is derived from an EMBL/GenBank/DDBJ whole genome shotgun (WGS) entry which is preliminary data.</text>
</comment>
<dbReference type="InterPro" id="IPR051625">
    <property type="entry name" value="Signaling_Regulatory_Domain"/>
</dbReference>